<keyword evidence="1" id="KW-0812">Transmembrane</keyword>
<dbReference type="InterPro" id="IPR045339">
    <property type="entry name" value="DUF6534"/>
</dbReference>
<dbReference type="EMBL" id="AYKW01000069">
    <property type="protein sequence ID" value="PIL22857.1"/>
    <property type="molecule type" value="Genomic_DNA"/>
</dbReference>
<sequence>MVYSINSGLVTSVIGVICVVAFAAMPTNFVWLSFFWIMGKCYVNSFLALLNSREMLRERVAKGAWHLSNMATPPSIQPSTSASELHSKIRTKSLRPDAGIAVSVETITEYGPRFPHRDDMSAIKEDEVHQLTIKDDTASTAEAIGEV</sequence>
<evidence type="ECO:0000313" key="3">
    <source>
        <dbReference type="EMBL" id="PIL22857.1"/>
    </source>
</evidence>
<reference evidence="3 4" key="1">
    <citation type="journal article" date="2015" name="Sci. Rep.">
        <title>Chromosome-level genome map provides insights into diverse defense mechanisms in the medicinal fungus Ganoderma sinense.</title>
        <authorList>
            <person name="Zhu Y."/>
            <person name="Xu J."/>
            <person name="Sun C."/>
            <person name="Zhou S."/>
            <person name="Xu H."/>
            <person name="Nelson D.R."/>
            <person name="Qian J."/>
            <person name="Song J."/>
            <person name="Luo H."/>
            <person name="Xiang L."/>
            <person name="Li Y."/>
            <person name="Xu Z."/>
            <person name="Ji A."/>
            <person name="Wang L."/>
            <person name="Lu S."/>
            <person name="Hayward A."/>
            <person name="Sun W."/>
            <person name="Li X."/>
            <person name="Schwartz D.C."/>
            <person name="Wang Y."/>
            <person name="Chen S."/>
        </authorList>
    </citation>
    <scope>NUCLEOTIDE SEQUENCE [LARGE SCALE GENOMIC DNA]</scope>
    <source>
        <strain evidence="3 4">ZZ0214-1</strain>
    </source>
</reference>
<evidence type="ECO:0000313" key="4">
    <source>
        <dbReference type="Proteomes" id="UP000230002"/>
    </source>
</evidence>
<dbReference type="AlphaFoldDB" id="A0A2G8RMW5"/>
<feature type="transmembrane region" description="Helical" evidence="1">
    <location>
        <begin position="7"/>
        <end position="25"/>
    </location>
</feature>
<comment type="caution">
    <text evidence="3">The sequence shown here is derived from an EMBL/GenBank/DDBJ whole genome shotgun (WGS) entry which is preliminary data.</text>
</comment>
<keyword evidence="4" id="KW-1185">Reference proteome</keyword>
<accession>A0A2G8RMW5</accession>
<dbReference type="Pfam" id="PF20152">
    <property type="entry name" value="DUF6534"/>
    <property type="match status" value="1"/>
</dbReference>
<protein>
    <recommendedName>
        <fullName evidence="2">DUF6534 domain-containing protein</fullName>
    </recommendedName>
</protein>
<keyword evidence="1" id="KW-1133">Transmembrane helix</keyword>
<organism evidence="3 4">
    <name type="scientific">Ganoderma sinense ZZ0214-1</name>
    <dbReference type="NCBI Taxonomy" id="1077348"/>
    <lineage>
        <taxon>Eukaryota</taxon>
        <taxon>Fungi</taxon>
        <taxon>Dikarya</taxon>
        <taxon>Basidiomycota</taxon>
        <taxon>Agaricomycotina</taxon>
        <taxon>Agaricomycetes</taxon>
        <taxon>Polyporales</taxon>
        <taxon>Polyporaceae</taxon>
        <taxon>Ganoderma</taxon>
    </lineage>
</organism>
<dbReference type="STRING" id="1077348.A0A2G8RMW5"/>
<gene>
    <name evidence="3" type="ORF">GSI_15552</name>
</gene>
<feature type="domain" description="DUF6534" evidence="2">
    <location>
        <begin position="1"/>
        <end position="54"/>
    </location>
</feature>
<keyword evidence="1" id="KW-0472">Membrane</keyword>
<name>A0A2G8RMW5_9APHY</name>
<dbReference type="Proteomes" id="UP000230002">
    <property type="component" value="Unassembled WGS sequence"/>
</dbReference>
<feature type="transmembrane region" description="Helical" evidence="1">
    <location>
        <begin position="31"/>
        <end position="50"/>
    </location>
</feature>
<evidence type="ECO:0000259" key="2">
    <source>
        <dbReference type="Pfam" id="PF20152"/>
    </source>
</evidence>
<evidence type="ECO:0000256" key="1">
    <source>
        <dbReference type="SAM" id="Phobius"/>
    </source>
</evidence>
<proteinExistence type="predicted"/>
<dbReference type="OrthoDB" id="3190888at2759"/>